<reference evidence="1 2" key="1">
    <citation type="submission" date="2019-08" db="EMBL/GenBank/DDBJ databases">
        <title>Paraburkholderia sp. DCY113.</title>
        <authorList>
            <person name="Kang J."/>
        </authorList>
    </citation>
    <scope>NUCLEOTIDE SEQUENCE [LARGE SCALE GENOMIC DNA]</scope>
    <source>
        <strain evidence="1 2">DCY113</strain>
    </source>
</reference>
<keyword evidence="2" id="KW-1185">Reference proteome</keyword>
<organism evidence="1 2">
    <name type="scientific">Paraburkholderia panacisoli</name>
    <dbReference type="NCBI Taxonomy" id="2603818"/>
    <lineage>
        <taxon>Bacteria</taxon>
        <taxon>Pseudomonadati</taxon>
        <taxon>Pseudomonadota</taxon>
        <taxon>Betaproteobacteria</taxon>
        <taxon>Burkholderiales</taxon>
        <taxon>Burkholderiaceae</taxon>
        <taxon>Paraburkholderia</taxon>
    </lineage>
</organism>
<dbReference type="Proteomes" id="UP000325273">
    <property type="component" value="Unassembled WGS sequence"/>
</dbReference>
<accession>A0A5B0HD69</accession>
<sequence length="68" mass="7368">MSAIENLGTAIEKALDDEPVSDVLAVLTGAFVSLTVELVRRQGHDVTKEIKVDGGRQRDITIHAPKEN</sequence>
<gene>
    <name evidence="1" type="ORF">FVF58_09360</name>
</gene>
<dbReference type="AlphaFoldDB" id="A0A5B0HD69"/>
<dbReference type="EMBL" id="VTUZ01000005">
    <property type="protein sequence ID" value="KAA1012990.1"/>
    <property type="molecule type" value="Genomic_DNA"/>
</dbReference>
<proteinExistence type="predicted"/>
<protein>
    <submittedName>
        <fullName evidence="1">Uncharacterized protein</fullName>
    </submittedName>
</protein>
<dbReference type="RefSeq" id="WP_149669620.1">
    <property type="nucleotide sequence ID" value="NZ_VTUZ01000005.1"/>
</dbReference>
<evidence type="ECO:0000313" key="1">
    <source>
        <dbReference type="EMBL" id="KAA1012990.1"/>
    </source>
</evidence>
<name>A0A5B0HD69_9BURK</name>
<comment type="caution">
    <text evidence="1">The sequence shown here is derived from an EMBL/GenBank/DDBJ whole genome shotgun (WGS) entry which is preliminary data.</text>
</comment>
<evidence type="ECO:0000313" key="2">
    <source>
        <dbReference type="Proteomes" id="UP000325273"/>
    </source>
</evidence>